<sequence>MIVVDAHLITSAPSCFNKWMKRINYVCKYPTTKHPCFRNAKSISQDDFTATAAKISIECCSKGCRREEVEDFCCTTRGCLEKCYHKVRHHKPKYQDELASVMLLLKKSAEEKNKKKFVLEEAEAEEN</sequence>
<gene>
    <name evidence="1" type="ORF">BOKJ2_LOCUS13639</name>
</gene>
<dbReference type="OrthoDB" id="10383709at2759"/>
<dbReference type="Proteomes" id="UP000783686">
    <property type="component" value="Unassembled WGS sequence"/>
</dbReference>
<organism evidence="1 2">
    <name type="scientific">Bursaphelenchus okinawaensis</name>
    <dbReference type="NCBI Taxonomy" id="465554"/>
    <lineage>
        <taxon>Eukaryota</taxon>
        <taxon>Metazoa</taxon>
        <taxon>Ecdysozoa</taxon>
        <taxon>Nematoda</taxon>
        <taxon>Chromadorea</taxon>
        <taxon>Rhabditida</taxon>
        <taxon>Tylenchina</taxon>
        <taxon>Tylenchomorpha</taxon>
        <taxon>Aphelenchoidea</taxon>
        <taxon>Aphelenchoididae</taxon>
        <taxon>Bursaphelenchus</taxon>
    </lineage>
</organism>
<dbReference type="AlphaFoldDB" id="A0A811LNB3"/>
<reference evidence="1" key="1">
    <citation type="submission" date="2020-09" db="EMBL/GenBank/DDBJ databases">
        <authorList>
            <person name="Kikuchi T."/>
        </authorList>
    </citation>
    <scope>NUCLEOTIDE SEQUENCE</scope>
    <source>
        <strain evidence="1">SH1</strain>
    </source>
</reference>
<name>A0A811LNB3_9BILA</name>
<dbReference type="Proteomes" id="UP000614601">
    <property type="component" value="Unassembled WGS sequence"/>
</dbReference>
<evidence type="ECO:0000313" key="1">
    <source>
        <dbReference type="EMBL" id="CAD5229580.1"/>
    </source>
</evidence>
<comment type="caution">
    <text evidence="1">The sequence shown here is derived from an EMBL/GenBank/DDBJ whole genome shotgun (WGS) entry which is preliminary data.</text>
</comment>
<evidence type="ECO:0000313" key="2">
    <source>
        <dbReference type="Proteomes" id="UP000614601"/>
    </source>
</evidence>
<protein>
    <recommendedName>
        <fullName evidence="3">Insulin-like domain-containing protein</fullName>
    </recommendedName>
</protein>
<accession>A0A811LNB3</accession>
<evidence type="ECO:0008006" key="3">
    <source>
        <dbReference type="Google" id="ProtNLM"/>
    </source>
</evidence>
<keyword evidence="2" id="KW-1185">Reference proteome</keyword>
<dbReference type="EMBL" id="CAJFCW020000006">
    <property type="protein sequence ID" value="CAG9127018.1"/>
    <property type="molecule type" value="Genomic_DNA"/>
</dbReference>
<dbReference type="EMBL" id="CAJFDH010000006">
    <property type="protein sequence ID" value="CAD5229580.1"/>
    <property type="molecule type" value="Genomic_DNA"/>
</dbReference>
<proteinExistence type="predicted"/>